<keyword evidence="2" id="KW-0804">Transcription</keyword>
<dbReference type="InterPro" id="IPR050313">
    <property type="entry name" value="Carb_Metab_HTH_regulators"/>
</dbReference>
<evidence type="ECO:0000313" key="4">
    <source>
        <dbReference type="EMBL" id="MBV7390918.1"/>
    </source>
</evidence>
<dbReference type="SMART" id="SM00420">
    <property type="entry name" value="HTH_DEOR"/>
    <property type="match status" value="1"/>
</dbReference>
<evidence type="ECO:0000256" key="1">
    <source>
        <dbReference type="ARBA" id="ARBA00023015"/>
    </source>
</evidence>
<dbReference type="PANTHER" id="PTHR30363">
    <property type="entry name" value="HTH-TYPE TRANSCRIPTIONAL REGULATOR SRLR-RELATED"/>
    <property type="match status" value="1"/>
</dbReference>
<dbReference type="InterPro" id="IPR014036">
    <property type="entry name" value="DeoR-like_C"/>
</dbReference>
<name>A0ABS6TDC0_9ENTE</name>
<dbReference type="RefSeq" id="WP_218325959.1">
    <property type="nucleotide sequence ID" value="NZ_JAHUZB010000003.1"/>
</dbReference>
<keyword evidence="5" id="KW-1185">Reference proteome</keyword>
<dbReference type="InterPro" id="IPR001034">
    <property type="entry name" value="DeoR_HTH"/>
</dbReference>
<dbReference type="SMART" id="SM01134">
    <property type="entry name" value="DeoRC"/>
    <property type="match status" value="1"/>
</dbReference>
<evidence type="ECO:0000313" key="5">
    <source>
        <dbReference type="Proteomes" id="UP000774130"/>
    </source>
</evidence>
<evidence type="ECO:0000259" key="3">
    <source>
        <dbReference type="PROSITE" id="PS51000"/>
    </source>
</evidence>
<feature type="domain" description="HTH deoR-type" evidence="3">
    <location>
        <begin position="5"/>
        <end position="60"/>
    </location>
</feature>
<accession>A0ABS6TDC0</accession>
<dbReference type="Proteomes" id="UP000774130">
    <property type="component" value="Unassembled WGS sequence"/>
</dbReference>
<dbReference type="PANTHER" id="PTHR30363:SF44">
    <property type="entry name" value="AGA OPERON TRANSCRIPTIONAL REPRESSOR-RELATED"/>
    <property type="match status" value="1"/>
</dbReference>
<evidence type="ECO:0000256" key="2">
    <source>
        <dbReference type="ARBA" id="ARBA00023163"/>
    </source>
</evidence>
<protein>
    <submittedName>
        <fullName evidence="4">DeoR/GlpR family DNA-binding transcription regulator</fullName>
    </submittedName>
</protein>
<keyword evidence="1" id="KW-0805">Transcription regulation</keyword>
<dbReference type="Pfam" id="PF00455">
    <property type="entry name" value="DeoRC"/>
    <property type="match status" value="1"/>
</dbReference>
<reference evidence="4 5" key="1">
    <citation type="submission" date="2021-06" db="EMBL/GenBank/DDBJ databases">
        <title>Enterococcus alishanensis sp. nov., a novel lactic acid bacterium isolated from fresh coffee beans.</title>
        <authorList>
            <person name="Chen Y.-S."/>
        </authorList>
    </citation>
    <scope>NUCLEOTIDE SEQUENCE [LARGE SCALE GENOMIC DNA]</scope>
    <source>
        <strain evidence="4 5">ALS3</strain>
    </source>
</reference>
<proteinExistence type="predicted"/>
<keyword evidence="4" id="KW-0238">DNA-binding</keyword>
<organism evidence="4 5">
    <name type="scientific">Enterococcus alishanensis</name>
    <dbReference type="NCBI Taxonomy" id="1303817"/>
    <lineage>
        <taxon>Bacteria</taxon>
        <taxon>Bacillati</taxon>
        <taxon>Bacillota</taxon>
        <taxon>Bacilli</taxon>
        <taxon>Lactobacillales</taxon>
        <taxon>Enterococcaceae</taxon>
        <taxon>Enterococcus</taxon>
    </lineage>
</organism>
<dbReference type="Pfam" id="PF08220">
    <property type="entry name" value="HTH_DeoR"/>
    <property type="match status" value="1"/>
</dbReference>
<dbReference type="PROSITE" id="PS51000">
    <property type="entry name" value="HTH_DEOR_2"/>
    <property type="match status" value="1"/>
</dbReference>
<comment type="caution">
    <text evidence="4">The sequence shown here is derived from an EMBL/GenBank/DDBJ whole genome shotgun (WGS) entry which is preliminary data.</text>
</comment>
<sequence length="251" mass="28293">MMNPLESRQNEIINFLKINQFASIHELKELVNYSEATIKRDLVDLENDGLIRRTRGGAMIIDNEKIDVPYLMKIAQLDEDKNKKYVAELAEGLIKDDMILFIDSSTTCLHLVNLLAKFDGLRIITNGLLTAVMLSEFTNAQISVLGGSIVPKRATINGSKAFADVLNYNVDIAFVSCRGFSLDYGATETSEGEALIKKAFRKQAQKVAVLVTHDKFDSKYMYQSMDLSEIDYLISDKEIPDLHPKKIETIY</sequence>
<dbReference type="EMBL" id="JAHUZB010000003">
    <property type="protein sequence ID" value="MBV7390918.1"/>
    <property type="molecule type" value="Genomic_DNA"/>
</dbReference>
<dbReference type="GO" id="GO:0003677">
    <property type="term" value="F:DNA binding"/>
    <property type="evidence" value="ECO:0007669"/>
    <property type="project" value="UniProtKB-KW"/>
</dbReference>
<gene>
    <name evidence="4" type="ORF">KUA55_09510</name>
</gene>